<gene>
    <name evidence="1" type="ORF">PDJAM_G00074920</name>
</gene>
<comment type="caution">
    <text evidence="1">The sequence shown here is derived from an EMBL/GenBank/DDBJ whole genome shotgun (WGS) entry which is preliminary data.</text>
</comment>
<name>A0ACC5Z1P8_9TELE</name>
<reference evidence="1" key="1">
    <citation type="submission" date="2020-02" db="EMBL/GenBank/DDBJ databases">
        <title>Genome sequencing of the panga catfish, Pangasius djambal.</title>
        <authorList>
            <person name="Wen M."/>
            <person name="Zahm M."/>
            <person name="Roques C."/>
            <person name="Cabau C."/>
            <person name="Klopp C."/>
            <person name="Donnadieu C."/>
            <person name="Jouanno E."/>
            <person name="Avarre J.-C."/>
            <person name="Campet M."/>
            <person name="Ha T."/>
            <person name="Dugue R."/>
            <person name="Lampietro C."/>
            <person name="Louis A."/>
            <person name="Herpin A."/>
            <person name="Echchiki A."/>
            <person name="Berthelot C."/>
            <person name="Parey E."/>
            <person name="Roest-Crollius H."/>
            <person name="Braasch I."/>
            <person name="Postlethwait J.H."/>
            <person name="Bobe J."/>
            <person name="Montfort J."/>
            <person name="Bouchez O."/>
            <person name="Begum T."/>
            <person name="Schartl M."/>
            <person name="Gustiano R."/>
            <person name="Guiguen Y."/>
        </authorList>
    </citation>
    <scope>NUCLEOTIDE SEQUENCE</scope>
    <source>
        <strain evidence="1">Pdj_M5554</strain>
    </source>
</reference>
<keyword evidence="2" id="KW-1185">Reference proteome</keyword>
<proteinExistence type="predicted"/>
<protein>
    <submittedName>
        <fullName evidence="1">Uncharacterized protein</fullName>
    </submittedName>
</protein>
<evidence type="ECO:0000313" key="1">
    <source>
        <dbReference type="EMBL" id="MCJ8741809.1"/>
    </source>
</evidence>
<evidence type="ECO:0000313" key="2">
    <source>
        <dbReference type="Proteomes" id="UP000830395"/>
    </source>
</evidence>
<dbReference type="Proteomes" id="UP000830395">
    <property type="component" value="Chromosome 16"/>
</dbReference>
<accession>A0ACC5Z1P8</accession>
<organism evidence="1 2">
    <name type="scientific">Pangasius djambal</name>
    <dbReference type="NCBI Taxonomy" id="1691987"/>
    <lineage>
        <taxon>Eukaryota</taxon>
        <taxon>Metazoa</taxon>
        <taxon>Chordata</taxon>
        <taxon>Craniata</taxon>
        <taxon>Vertebrata</taxon>
        <taxon>Euteleostomi</taxon>
        <taxon>Actinopterygii</taxon>
        <taxon>Neopterygii</taxon>
        <taxon>Teleostei</taxon>
        <taxon>Ostariophysi</taxon>
        <taxon>Siluriformes</taxon>
        <taxon>Pangasiidae</taxon>
        <taxon>Pangasius</taxon>
    </lineage>
</organism>
<sequence>MPCALQEESGLLSIPAHTHLFHVHLFNRFGSTVVMIWKNIVVWNNYTLLLSFF</sequence>
<dbReference type="EMBL" id="CM040990">
    <property type="protein sequence ID" value="MCJ8741809.1"/>
    <property type="molecule type" value="Genomic_DNA"/>
</dbReference>